<evidence type="ECO:0000259" key="5">
    <source>
        <dbReference type="Pfam" id="PF00700"/>
    </source>
</evidence>
<evidence type="ECO:0000256" key="1">
    <source>
        <dbReference type="ARBA" id="ARBA00004365"/>
    </source>
</evidence>
<dbReference type="NCBIfam" id="TIGR02550">
    <property type="entry name" value="flagell_flgL"/>
    <property type="match status" value="1"/>
</dbReference>
<evidence type="ECO:0000256" key="3">
    <source>
        <dbReference type="ARBA" id="ARBA00023143"/>
    </source>
</evidence>
<evidence type="ECO:0000259" key="4">
    <source>
        <dbReference type="Pfam" id="PF00669"/>
    </source>
</evidence>
<dbReference type="InterPro" id="IPR001492">
    <property type="entry name" value="Flagellin"/>
</dbReference>
<protein>
    <submittedName>
        <fullName evidence="6">Flagellar hook-associated protein FlgL</fullName>
    </submittedName>
</protein>
<dbReference type="Pfam" id="PF00669">
    <property type="entry name" value="Flagellin_N"/>
    <property type="match status" value="1"/>
</dbReference>
<dbReference type="GO" id="GO:0071973">
    <property type="term" value="P:bacterial-type flagellum-dependent cell motility"/>
    <property type="evidence" value="ECO:0007669"/>
    <property type="project" value="InterPro"/>
</dbReference>
<dbReference type="Proteomes" id="UP000476064">
    <property type="component" value="Chromosome"/>
</dbReference>
<proteinExistence type="inferred from homology"/>
<keyword evidence="6" id="KW-0282">Flagellum</keyword>
<feature type="domain" description="Flagellin N-terminal" evidence="4">
    <location>
        <begin position="9"/>
        <end position="140"/>
    </location>
</feature>
<keyword evidence="6" id="KW-0966">Cell projection</keyword>
<dbReference type="GO" id="GO:0009424">
    <property type="term" value="C:bacterial-type flagellum hook"/>
    <property type="evidence" value="ECO:0007669"/>
    <property type="project" value="InterPro"/>
</dbReference>
<keyword evidence="7" id="KW-1185">Reference proteome</keyword>
<dbReference type="Gene3D" id="1.20.1330.10">
    <property type="entry name" value="f41 fragment of flagellin, N-terminal domain"/>
    <property type="match status" value="1"/>
</dbReference>
<accession>A0A6C0G6N7</accession>
<dbReference type="PANTHER" id="PTHR42792:SF1">
    <property type="entry name" value="FLAGELLAR HOOK-ASSOCIATED PROTEIN 3"/>
    <property type="match status" value="1"/>
</dbReference>
<dbReference type="EMBL" id="CP048209">
    <property type="protein sequence ID" value="QHT63450.1"/>
    <property type="molecule type" value="Genomic_DNA"/>
</dbReference>
<dbReference type="PANTHER" id="PTHR42792">
    <property type="entry name" value="FLAGELLIN"/>
    <property type="match status" value="1"/>
</dbReference>
<dbReference type="KEGG" id="plyc:GXP70_28190"/>
<keyword evidence="6" id="KW-0969">Cilium</keyword>
<organism evidence="6 7">
    <name type="scientific">Paenibacillus lycopersici</name>
    <dbReference type="NCBI Taxonomy" id="2704462"/>
    <lineage>
        <taxon>Bacteria</taxon>
        <taxon>Bacillati</taxon>
        <taxon>Bacillota</taxon>
        <taxon>Bacilli</taxon>
        <taxon>Bacillales</taxon>
        <taxon>Paenibacillaceae</taxon>
        <taxon>Paenibacillus</taxon>
    </lineage>
</organism>
<dbReference type="PRINTS" id="PR00207">
    <property type="entry name" value="FLAGELLIN"/>
</dbReference>
<evidence type="ECO:0000313" key="7">
    <source>
        <dbReference type="Proteomes" id="UP000476064"/>
    </source>
</evidence>
<dbReference type="SUPFAM" id="SSF64518">
    <property type="entry name" value="Phase 1 flagellin"/>
    <property type="match status" value="1"/>
</dbReference>
<evidence type="ECO:0000256" key="2">
    <source>
        <dbReference type="ARBA" id="ARBA00005709"/>
    </source>
</evidence>
<comment type="subcellular location">
    <subcellularLocation>
        <location evidence="1">Bacterial flagellum</location>
    </subcellularLocation>
</comment>
<dbReference type="InterPro" id="IPR046358">
    <property type="entry name" value="Flagellin_C"/>
</dbReference>
<name>A0A6C0G6N7_9BACL</name>
<keyword evidence="3" id="KW-0975">Bacterial flagellum</keyword>
<dbReference type="Pfam" id="PF00700">
    <property type="entry name" value="Flagellin_C"/>
    <property type="match status" value="1"/>
</dbReference>
<reference evidence="6 7" key="1">
    <citation type="submission" date="2020-01" db="EMBL/GenBank/DDBJ databases">
        <title>Paenibacillus sp. nov., isolated from tomato rhizosphere.</title>
        <authorList>
            <person name="Weon H.-Y."/>
            <person name="Lee S.A."/>
        </authorList>
    </citation>
    <scope>NUCLEOTIDE SEQUENCE [LARGE SCALE GENOMIC DNA]</scope>
    <source>
        <strain evidence="6 7">12200R-189</strain>
    </source>
</reference>
<dbReference type="AlphaFoldDB" id="A0A6C0G6N7"/>
<sequence>MALRVTPGMMHLQLSRNLNRNLMQMSSLQEQMATGRKINKASDDPVGITYALRYRAELSSNSQYQENADSAHSWLDFNDTVLGQAGDVMQRIKELTVNGSNGTNPQTALDAINNELTQLKSQLLDIANSKLNGKYIFSGQTFDKMPYNENDPNFDAKKVVTDTGDISYAVGVGVVLPVNLSGNEVFGGGDPVEADNVFAVIDNIISKFTLGDQAGAAAELTHVDSRLNKILNARSEVGAKVNRVELMQNRLDDLEINLTDMQSKTEDADYDKLLIDAKINENIYQASLSVGAKVITPTLVDFLR</sequence>
<comment type="similarity">
    <text evidence="2">Belongs to the bacterial flagellin family.</text>
</comment>
<gene>
    <name evidence="6" type="primary">flgL</name>
    <name evidence="6" type="ORF">GXP70_28190</name>
</gene>
<dbReference type="RefSeq" id="WP_162359997.1">
    <property type="nucleotide sequence ID" value="NZ_CP048209.1"/>
</dbReference>
<feature type="domain" description="Flagellin C-terminal" evidence="5">
    <location>
        <begin position="221"/>
        <end position="294"/>
    </location>
</feature>
<dbReference type="InterPro" id="IPR001029">
    <property type="entry name" value="Flagellin_N"/>
</dbReference>
<dbReference type="GO" id="GO:0005198">
    <property type="term" value="F:structural molecule activity"/>
    <property type="evidence" value="ECO:0007669"/>
    <property type="project" value="InterPro"/>
</dbReference>
<evidence type="ECO:0000313" key="6">
    <source>
        <dbReference type="EMBL" id="QHT63450.1"/>
    </source>
</evidence>
<dbReference type="InterPro" id="IPR013384">
    <property type="entry name" value="Flagell_FlgL"/>
</dbReference>